<comment type="caution">
    <text evidence="2">The sequence shown here is derived from an EMBL/GenBank/DDBJ whole genome shotgun (WGS) entry which is preliminary data.</text>
</comment>
<dbReference type="EMBL" id="BLLK01000071">
    <property type="protein sequence ID" value="GFH61139.1"/>
    <property type="molecule type" value="Genomic_DNA"/>
</dbReference>
<protein>
    <recommendedName>
        <fullName evidence="4">KIF-binding protein</fullName>
    </recommendedName>
</protein>
<evidence type="ECO:0000313" key="3">
    <source>
        <dbReference type="Proteomes" id="UP001054902"/>
    </source>
</evidence>
<organism evidence="2 3">
    <name type="scientific">Chaetoceros tenuissimus</name>
    <dbReference type="NCBI Taxonomy" id="426638"/>
    <lineage>
        <taxon>Eukaryota</taxon>
        <taxon>Sar</taxon>
        <taxon>Stramenopiles</taxon>
        <taxon>Ochrophyta</taxon>
        <taxon>Bacillariophyta</taxon>
        <taxon>Coscinodiscophyceae</taxon>
        <taxon>Chaetocerotophycidae</taxon>
        <taxon>Chaetocerotales</taxon>
        <taxon>Chaetocerotaceae</taxon>
        <taxon>Chaetoceros</taxon>
    </lineage>
</organism>
<dbReference type="AlphaFoldDB" id="A0AAD3DEE1"/>
<feature type="signal peptide" evidence="1">
    <location>
        <begin position="1"/>
        <end position="20"/>
    </location>
</feature>
<gene>
    <name evidence="2" type="ORF">CTEN210_17615</name>
</gene>
<sequence length="497" mass="56249">MGTPYWFALMFCWTSSFSSAFSSHHARKDRAIVSMEMSTQYRMNKSIANQLPVIPVIGPIIKAKPLMIGGEMTLDPPTPLQWKALQECVVVHKNQLNNDSDQKDMQTATIDAAPLIAVIDDATGYKSVSPPFTQFREGGRYATLAAVVGINSKQNRGLFDEDEESFLDYMDLCPVDDDDDNIVPLSSSVRLVGVGRAVLRKFFFRVPTELCPDPNQPDYSVLPNYDEEEFYDINDTINHGYEDNTPIVMASFEPLVDDASVYSIADPDKIGEKGQKSYRKSPVHALSELNNLSIRVSRLHDDRKKLINGIKTAKARLRLYDENLKDLDGLGALFESTDENPTNILEEEEKHMTVDEFLATFKGNMMRIDPSELPQNQPTPLEEVENLENYGLNYYGAISSIPQLTQNVAEQLAPYYSSKFRSREEYNLEISSFVAYRCLEGYVSKEEMSWSLHCTSSIERLAKAYNLLIEHIWLLKSIAKKMAKEVEACGEECTDLW</sequence>
<dbReference type="Proteomes" id="UP001054902">
    <property type="component" value="Unassembled WGS sequence"/>
</dbReference>
<accession>A0AAD3DEE1</accession>
<reference evidence="2 3" key="1">
    <citation type="journal article" date="2021" name="Sci. Rep.">
        <title>The genome of the diatom Chaetoceros tenuissimus carries an ancient integrated fragment of an extant virus.</title>
        <authorList>
            <person name="Hongo Y."/>
            <person name="Kimura K."/>
            <person name="Takaki Y."/>
            <person name="Yoshida Y."/>
            <person name="Baba S."/>
            <person name="Kobayashi G."/>
            <person name="Nagasaki K."/>
            <person name="Hano T."/>
            <person name="Tomaru Y."/>
        </authorList>
    </citation>
    <scope>NUCLEOTIDE SEQUENCE [LARGE SCALE GENOMIC DNA]</scope>
    <source>
        <strain evidence="2 3">NIES-3715</strain>
    </source>
</reference>
<evidence type="ECO:0000313" key="2">
    <source>
        <dbReference type="EMBL" id="GFH61139.1"/>
    </source>
</evidence>
<feature type="chain" id="PRO_5042160440" description="KIF-binding protein" evidence="1">
    <location>
        <begin position="21"/>
        <end position="497"/>
    </location>
</feature>
<proteinExistence type="predicted"/>
<keyword evidence="1" id="KW-0732">Signal</keyword>
<keyword evidence="3" id="KW-1185">Reference proteome</keyword>
<evidence type="ECO:0008006" key="4">
    <source>
        <dbReference type="Google" id="ProtNLM"/>
    </source>
</evidence>
<evidence type="ECO:0000256" key="1">
    <source>
        <dbReference type="SAM" id="SignalP"/>
    </source>
</evidence>
<name>A0AAD3DEE1_9STRA</name>